<keyword evidence="10" id="KW-1185">Reference proteome</keyword>
<dbReference type="GO" id="GO:0004190">
    <property type="term" value="F:aspartic-type endopeptidase activity"/>
    <property type="evidence" value="ECO:0007669"/>
    <property type="project" value="UniProtKB-KW"/>
</dbReference>
<evidence type="ECO:0000256" key="1">
    <source>
        <dbReference type="ARBA" id="ARBA00022670"/>
    </source>
</evidence>
<reference evidence="9" key="2">
    <citation type="journal article" date="2023" name="Science">
        <title>Genomic signatures of disease resistance in endangered staghorn corals.</title>
        <authorList>
            <person name="Vollmer S.V."/>
            <person name="Selwyn J.D."/>
            <person name="Despard B.A."/>
            <person name="Roesel C.L."/>
        </authorList>
    </citation>
    <scope>NUCLEOTIDE SEQUENCE</scope>
    <source>
        <strain evidence="9">K2</strain>
    </source>
</reference>
<dbReference type="SMART" id="SM00343">
    <property type="entry name" value="ZnF_C2HC"/>
    <property type="match status" value="2"/>
</dbReference>
<dbReference type="SUPFAM" id="SSF53098">
    <property type="entry name" value="Ribonuclease H-like"/>
    <property type="match status" value="1"/>
</dbReference>
<dbReference type="SUPFAM" id="SSF56672">
    <property type="entry name" value="DNA/RNA polymerases"/>
    <property type="match status" value="1"/>
</dbReference>
<dbReference type="InterPro" id="IPR043502">
    <property type="entry name" value="DNA/RNA_pol_sf"/>
</dbReference>
<keyword evidence="4" id="KW-0238">DNA-binding</keyword>
<dbReference type="InterPro" id="IPR001995">
    <property type="entry name" value="Peptidase_A2_cat"/>
</dbReference>
<dbReference type="InterPro" id="IPR001878">
    <property type="entry name" value="Znf_CCHC"/>
</dbReference>
<name>A0AAD9VEP8_ACRCE</name>
<dbReference type="PANTHER" id="PTHR37984:SF9">
    <property type="entry name" value="INTEGRASE CATALYTIC DOMAIN-CONTAINING PROTEIN"/>
    <property type="match status" value="1"/>
</dbReference>
<dbReference type="GO" id="GO:0006508">
    <property type="term" value="P:proteolysis"/>
    <property type="evidence" value="ECO:0007669"/>
    <property type="project" value="UniProtKB-KW"/>
</dbReference>
<dbReference type="InterPro" id="IPR050951">
    <property type="entry name" value="Retrovirus_Pol_polyprotein"/>
</dbReference>
<organism evidence="9 10">
    <name type="scientific">Acropora cervicornis</name>
    <name type="common">Staghorn coral</name>
    <dbReference type="NCBI Taxonomy" id="6130"/>
    <lineage>
        <taxon>Eukaryota</taxon>
        <taxon>Metazoa</taxon>
        <taxon>Cnidaria</taxon>
        <taxon>Anthozoa</taxon>
        <taxon>Hexacorallia</taxon>
        <taxon>Scleractinia</taxon>
        <taxon>Astrocoeniina</taxon>
        <taxon>Acroporidae</taxon>
        <taxon>Acropora</taxon>
    </lineage>
</organism>
<evidence type="ECO:0000256" key="3">
    <source>
        <dbReference type="ARBA" id="ARBA00022801"/>
    </source>
</evidence>
<feature type="region of interest" description="Disordered" evidence="5">
    <location>
        <begin position="164"/>
        <end position="225"/>
    </location>
</feature>
<keyword evidence="2" id="KW-0064">Aspartyl protease</keyword>
<accession>A0AAD9VEP8</accession>
<dbReference type="Pfam" id="PF17919">
    <property type="entry name" value="RT_RNaseH_2"/>
    <property type="match status" value="1"/>
</dbReference>
<dbReference type="CDD" id="cd09274">
    <property type="entry name" value="RNase_HI_RT_Ty3"/>
    <property type="match status" value="1"/>
</dbReference>
<dbReference type="SUPFAM" id="SSF50630">
    <property type="entry name" value="Acid proteases"/>
    <property type="match status" value="1"/>
</dbReference>
<dbReference type="Gene3D" id="3.30.420.10">
    <property type="entry name" value="Ribonuclease H-like superfamily/Ribonuclease H"/>
    <property type="match status" value="1"/>
</dbReference>
<dbReference type="InterPro" id="IPR000477">
    <property type="entry name" value="RT_dom"/>
</dbReference>
<sequence>MTSFRVQLPEKFDFSRQEEWPKWSRRFERFRQASGLAKEEEESQINMLIYAMGDQADDILNSFKLSTTQLKQYHTDKKRKFDEHFVVRRNVIFERAKFNQRRQEEGETVDTFITALHALTEHCNFGTLTDEMIRDRIVVGLLDAKLSEKLQLDPELTLSKAVNQARQSEAVKKQQTLMRNDFKESTGTNNEVDAVKTEKFRKDDSSRSPDETPNSNKPPTRPPPNRCYRCGKSPGHVRQNCPAKAAICHKCSKKGHWASVCKSSQSVGEIEEDYTFLGAIGTERNEDIWSVDLFLNDSLVHFKIDTGADVTVIPESVYKKLKPTPTLIRSSKTLFGPAHTTLPVLGCFMGVIKRGEESSSQEIFVVNGARLALLGRPAIETLKIVQTVNTVEAEEVKEKFPNLFKGLGKLDGPDYVIKLKPDAKPHAVSTPRRVAVPLLSKVKEELSRMEQMEIISKVDEPTEWCAGMVVVPKANGKVRICVDLTKLNESILREYHPLPSVDHTLAQLAGATIFSKLDANSGFWQIGLSPESAKLTTFITPFGRFCFNRLPFGISSAPEHFQKRISQVLEGTDGALCLMDDILVYGKSVGDHNQHLEAALLKLQEANLTLNEEKCEFSKPSVEFLGTLIDSEGVHVSPKKVEAILKMKTPQDQTELRRFLGMVNQLSKFQPQIAELSKPLRDLLSSKSHWLWSGAQQQAFTALKESLASTPTLAHYDATRQTKLSSDASSHGLGAVLMQLQDDGEWRPVAYASRAMNPTEQRYAQIEKEALGITWASECFADYLIGLEFHIETDHKPLVPLLSSRNLEDLPARVQRFRMRMMRFTYSISHVPGKSLYTADTLSRAPLVRPLNREEEKLEADVQAYVDSIIKYLPATEDRLEDFRTQQQQDEITRQLMTYCSEGWPEKSQLPGPLKVYWPERSDLTVQQGLLMKGNRLVVPLTMRIDVLERLHDAHQGITKCRERAKASVWWPGLSHQLEEVVKQCPTCIKERVNPAEPVLPSELPDRPWQKVAVDLFELKGHPYLLVIDYFSRYIEVAKLSSTTSPDVSVHLQSMFARHGIPEQLISDNGPQFSSTSFAKFAEDYGFTHILTSPRYPQANGEVERAVQTVKNLLKKTSDPYKALMAYRATPLESGLSPAELLMGRKIRTRIPTSLSNLNPCWPYLEQFRENDTSLKDRQKRDFDRRHSAKSLPELHPGERVWLPDKKAEGTVVDKAGPPRSYIVETPKGQLRRNRRHLNRLPETPNTDTSTALSSPSPDVQTATSPEPTAPATPVAPRRTTRSGREIRFRERFKDLSVHLVI</sequence>
<dbReference type="InterPro" id="IPR001584">
    <property type="entry name" value="Integrase_cat-core"/>
</dbReference>
<dbReference type="Gene3D" id="3.10.10.10">
    <property type="entry name" value="HIV Type 1 Reverse Transcriptase, subunit A, domain 1"/>
    <property type="match status" value="1"/>
</dbReference>
<evidence type="ECO:0000256" key="2">
    <source>
        <dbReference type="ARBA" id="ARBA00022750"/>
    </source>
</evidence>
<dbReference type="InterPro" id="IPR036875">
    <property type="entry name" value="Znf_CCHC_sf"/>
</dbReference>
<dbReference type="Pfam" id="PF00078">
    <property type="entry name" value="RVT_1"/>
    <property type="match status" value="1"/>
</dbReference>
<dbReference type="SUPFAM" id="SSF57756">
    <property type="entry name" value="Retrovirus zinc finger-like domains"/>
    <property type="match status" value="1"/>
</dbReference>
<dbReference type="Proteomes" id="UP001249851">
    <property type="component" value="Unassembled WGS sequence"/>
</dbReference>
<feature type="compositionally biased region" description="Polar residues" evidence="5">
    <location>
        <begin position="1244"/>
        <end position="1261"/>
    </location>
</feature>
<dbReference type="FunFam" id="3.30.420.10:FF:000063">
    <property type="entry name" value="Retrovirus-related Pol polyprotein from transposon 297-like Protein"/>
    <property type="match status" value="1"/>
</dbReference>
<feature type="compositionally biased region" description="Polar residues" evidence="5">
    <location>
        <begin position="164"/>
        <end position="178"/>
    </location>
</feature>
<dbReference type="CDD" id="cd01647">
    <property type="entry name" value="RT_LTR"/>
    <property type="match status" value="1"/>
</dbReference>
<feature type="domain" description="Peptidase A2" evidence="6">
    <location>
        <begin position="300"/>
        <end position="378"/>
    </location>
</feature>
<evidence type="ECO:0000256" key="4">
    <source>
        <dbReference type="ARBA" id="ARBA00023125"/>
    </source>
</evidence>
<dbReference type="Gene3D" id="4.10.60.10">
    <property type="entry name" value="Zinc finger, CCHC-type"/>
    <property type="match status" value="1"/>
</dbReference>
<dbReference type="PROSITE" id="PS50878">
    <property type="entry name" value="RT_POL"/>
    <property type="match status" value="1"/>
</dbReference>
<comment type="caution">
    <text evidence="9">The sequence shown here is derived from an EMBL/GenBank/DDBJ whole genome shotgun (WGS) entry which is preliminary data.</text>
</comment>
<dbReference type="PROSITE" id="PS50994">
    <property type="entry name" value="INTEGRASE"/>
    <property type="match status" value="1"/>
</dbReference>
<evidence type="ECO:0000256" key="5">
    <source>
        <dbReference type="SAM" id="MobiDB-lite"/>
    </source>
</evidence>
<dbReference type="InterPro" id="IPR041588">
    <property type="entry name" value="Integrase_H2C2"/>
</dbReference>
<protein>
    <submittedName>
        <fullName evidence="9">Transposon Tf2-9 polyprotein</fullName>
    </submittedName>
</protein>
<feature type="domain" description="Reverse transcriptase" evidence="7">
    <location>
        <begin position="452"/>
        <end position="629"/>
    </location>
</feature>
<dbReference type="PANTHER" id="PTHR37984">
    <property type="entry name" value="PROTEIN CBG26694"/>
    <property type="match status" value="1"/>
</dbReference>
<dbReference type="InterPro" id="IPR041577">
    <property type="entry name" value="RT_RNaseH_2"/>
</dbReference>
<dbReference type="Pfam" id="PF00665">
    <property type="entry name" value="rve"/>
    <property type="match status" value="1"/>
</dbReference>
<reference evidence="9" key="1">
    <citation type="journal article" date="2023" name="G3 (Bethesda)">
        <title>Whole genome assembly and annotation of the endangered Caribbean coral Acropora cervicornis.</title>
        <authorList>
            <person name="Selwyn J.D."/>
            <person name="Vollmer S.V."/>
        </authorList>
    </citation>
    <scope>NUCLEOTIDE SEQUENCE</scope>
    <source>
        <strain evidence="9">K2</strain>
    </source>
</reference>
<dbReference type="InterPro" id="IPR012337">
    <property type="entry name" value="RNaseH-like_sf"/>
</dbReference>
<feature type="compositionally biased region" description="Basic residues" evidence="5">
    <location>
        <begin position="1230"/>
        <end position="1239"/>
    </location>
</feature>
<keyword evidence="3" id="KW-0378">Hydrolase</keyword>
<feature type="domain" description="Integrase catalytic" evidence="8">
    <location>
        <begin position="1004"/>
        <end position="1168"/>
    </location>
</feature>
<dbReference type="InterPro" id="IPR021109">
    <property type="entry name" value="Peptidase_aspartic_dom_sf"/>
</dbReference>
<evidence type="ECO:0000259" key="7">
    <source>
        <dbReference type="PROSITE" id="PS50878"/>
    </source>
</evidence>
<dbReference type="GO" id="GO:0003677">
    <property type="term" value="F:DNA binding"/>
    <property type="evidence" value="ECO:0007669"/>
    <property type="project" value="UniProtKB-KW"/>
</dbReference>
<dbReference type="GO" id="GO:0015074">
    <property type="term" value="P:DNA integration"/>
    <property type="evidence" value="ECO:0007669"/>
    <property type="project" value="InterPro"/>
</dbReference>
<dbReference type="InterPro" id="IPR043128">
    <property type="entry name" value="Rev_trsase/Diguanyl_cyclase"/>
</dbReference>
<feature type="compositionally biased region" description="Low complexity" evidence="5">
    <location>
        <begin position="1262"/>
        <end position="1278"/>
    </location>
</feature>
<dbReference type="PROSITE" id="PS50175">
    <property type="entry name" value="ASP_PROT_RETROV"/>
    <property type="match status" value="1"/>
</dbReference>
<evidence type="ECO:0000313" key="9">
    <source>
        <dbReference type="EMBL" id="KAK2571833.1"/>
    </source>
</evidence>
<feature type="compositionally biased region" description="Basic and acidic residues" evidence="5">
    <location>
        <begin position="193"/>
        <end position="210"/>
    </location>
</feature>
<keyword evidence="1" id="KW-0645">Protease</keyword>
<dbReference type="GO" id="GO:0008270">
    <property type="term" value="F:zinc ion binding"/>
    <property type="evidence" value="ECO:0007669"/>
    <property type="project" value="InterPro"/>
</dbReference>
<dbReference type="Gene3D" id="1.10.340.70">
    <property type="match status" value="1"/>
</dbReference>
<gene>
    <name evidence="9" type="ORF">P5673_003238</name>
</gene>
<evidence type="ECO:0000259" key="8">
    <source>
        <dbReference type="PROSITE" id="PS50994"/>
    </source>
</evidence>
<dbReference type="InterPro" id="IPR036397">
    <property type="entry name" value="RNaseH_sf"/>
</dbReference>
<evidence type="ECO:0000313" key="10">
    <source>
        <dbReference type="Proteomes" id="UP001249851"/>
    </source>
</evidence>
<dbReference type="EMBL" id="JARQWQ010000005">
    <property type="protein sequence ID" value="KAK2571833.1"/>
    <property type="molecule type" value="Genomic_DNA"/>
</dbReference>
<dbReference type="FunFam" id="3.30.70.270:FF:000026">
    <property type="entry name" value="Transposon Ty3-G Gag-Pol polyprotein"/>
    <property type="match status" value="1"/>
</dbReference>
<dbReference type="Gene3D" id="3.30.70.270">
    <property type="match status" value="2"/>
</dbReference>
<dbReference type="Pfam" id="PF17921">
    <property type="entry name" value="Integrase_H2C2"/>
    <property type="match status" value="1"/>
</dbReference>
<evidence type="ECO:0000259" key="6">
    <source>
        <dbReference type="PROSITE" id="PS50175"/>
    </source>
</evidence>
<feature type="compositionally biased region" description="Basic and acidic residues" evidence="5">
    <location>
        <begin position="1196"/>
        <end position="1209"/>
    </location>
</feature>
<proteinExistence type="predicted"/>
<feature type="region of interest" description="Disordered" evidence="5">
    <location>
        <begin position="1176"/>
        <end position="1286"/>
    </location>
</feature>
<dbReference type="FunFam" id="1.10.340.70:FF:000003">
    <property type="entry name" value="Protein CBG25708"/>
    <property type="match status" value="1"/>
</dbReference>
<feature type="compositionally biased region" description="Basic and acidic residues" evidence="5">
    <location>
        <begin position="1176"/>
        <end position="1186"/>
    </location>
</feature>